<keyword evidence="3" id="KW-1185">Reference proteome</keyword>
<feature type="region of interest" description="Disordered" evidence="1">
    <location>
        <begin position="83"/>
        <end position="106"/>
    </location>
</feature>
<name>A0A2S6GDT8_9PSEU</name>
<gene>
    <name evidence="2" type="ORF">CLV40_12983</name>
</gene>
<dbReference type="RefSeq" id="WP_104482847.1">
    <property type="nucleotide sequence ID" value="NZ_CP154825.1"/>
</dbReference>
<protein>
    <submittedName>
        <fullName evidence="2">Uncharacterized protein</fullName>
    </submittedName>
</protein>
<evidence type="ECO:0000256" key="1">
    <source>
        <dbReference type="SAM" id="MobiDB-lite"/>
    </source>
</evidence>
<accession>A0A2S6GDT8</accession>
<feature type="compositionally biased region" description="Basic residues" evidence="1">
    <location>
        <begin position="85"/>
        <end position="94"/>
    </location>
</feature>
<comment type="caution">
    <text evidence="2">The sequence shown here is derived from an EMBL/GenBank/DDBJ whole genome shotgun (WGS) entry which is preliminary data.</text>
</comment>
<feature type="compositionally biased region" description="Basic and acidic residues" evidence="1">
    <location>
        <begin position="95"/>
        <end position="106"/>
    </location>
</feature>
<evidence type="ECO:0000313" key="3">
    <source>
        <dbReference type="Proteomes" id="UP000239203"/>
    </source>
</evidence>
<dbReference type="AlphaFoldDB" id="A0A2S6GDT8"/>
<reference evidence="2 3" key="1">
    <citation type="submission" date="2018-02" db="EMBL/GenBank/DDBJ databases">
        <title>Genomic Encyclopedia of Archaeal and Bacterial Type Strains, Phase II (KMG-II): from individual species to whole genera.</title>
        <authorList>
            <person name="Goeker M."/>
        </authorList>
    </citation>
    <scope>NUCLEOTIDE SEQUENCE [LARGE SCALE GENOMIC DNA]</scope>
    <source>
        <strain evidence="2 3">YU 961-1</strain>
    </source>
</reference>
<proteinExistence type="predicted"/>
<dbReference type="Proteomes" id="UP000239203">
    <property type="component" value="Unassembled WGS sequence"/>
</dbReference>
<feature type="compositionally biased region" description="Basic and acidic residues" evidence="1">
    <location>
        <begin position="7"/>
        <end position="18"/>
    </location>
</feature>
<sequence length="106" mass="11646">MLTPEQIRQRVADADTSRSARRAAAAQQVFELAQRRAEVVEQLDGVERDLGHVLAETAEIMDLDELAGFTGLKAAELTAWLAGHKPARGGRRRKTSTDRPVDPTEP</sequence>
<organism evidence="2 3">
    <name type="scientific">Actinokineospora auranticolor</name>
    <dbReference type="NCBI Taxonomy" id="155976"/>
    <lineage>
        <taxon>Bacteria</taxon>
        <taxon>Bacillati</taxon>
        <taxon>Actinomycetota</taxon>
        <taxon>Actinomycetes</taxon>
        <taxon>Pseudonocardiales</taxon>
        <taxon>Pseudonocardiaceae</taxon>
        <taxon>Actinokineospora</taxon>
    </lineage>
</organism>
<dbReference type="OrthoDB" id="3629316at2"/>
<dbReference type="EMBL" id="PTIX01000029">
    <property type="protein sequence ID" value="PPK63370.1"/>
    <property type="molecule type" value="Genomic_DNA"/>
</dbReference>
<feature type="region of interest" description="Disordered" evidence="1">
    <location>
        <begin position="1"/>
        <end position="20"/>
    </location>
</feature>
<evidence type="ECO:0000313" key="2">
    <source>
        <dbReference type="EMBL" id="PPK63370.1"/>
    </source>
</evidence>